<evidence type="ECO:0000313" key="4">
    <source>
        <dbReference type="EMBL" id="CAI9304087.1"/>
    </source>
</evidence>
<gene>
    <name evidence="4" type="ORF">LSALG_LOCUS42493</name>
</gene>
<feature type="region of interest" description="Disordered" evidence="2">
    <location>
        <begin position="158"/>
        <end position="193"/>
    </location>
</feature>
<dbReference type="GO" id="GO:0006508">
    <property type="term" value="P:proteolysis"/>
    <property type="evidence" value="ECO:0007669"/>
    <property type="project" value="InterPro"/>
</dbReference>
<accession>A0AA36A6D0</accession>
<dbReference type="SMART" id="SM00645">
    <property type="entry name" value="Pept_C1"/>
    <property type="match status" value="1"/>
</dbReference>
<reference evidence="4" key="1">
    <citation type="submission" date="2023-04" db="EMBL/GenBank/DDBJ databases">
        <authorList>
            <person name="Vijverberg K."/>
            <person name="Xiong W."/>
            <person name="Schranz E."/>
        </authorList>
    </citation>
    <scope>NUCLEOTIDE SEQUENCE</scope>
</reference>
<feature type="region of interest" description="Disordered" evidence="2">
    <location>
        <begin position="211"/>
        <end position="283"/>
    </location>
</feature>
<sequence length="499" mass="55033">MNRTSPTTIASITICVCFQTPPLQHRTTTPALSHHHTAFATAQNHHYTTTVAYFICVVGLFQRLENTLNYGLERVWAVGYMKGSRRIVIGYDEGTIMVKIGREEPVASMDNSGKIIWAKHNEIQTINIKSVGADHEVSDGERLPLAVKELGTCDLYPQSLKHNPNRRKYHPKNDGPKVSFFSDDEETTSTPKADALFIPRENPRALVIRPLKQWPGKSSAEKLKNASSPAQKNGDYTGFASSPPLNGRSTENGNRNHSENGTLKEQTPIKTPQKQNGGCDGGEMEDGFEFIVKNKGINTEVAYPYQATDGTCNTKEEAVHAATITGYEKVPANSESALLQAVTNQPVSVAIDASGMGFQFYSGGVFTGDFGTDLDHGVTSLLNQMELYVVVYILAILGLDSLQGIMLDQGSCIDTCCTFCRKVWIAYKESRYEKLQRWDDALKAYTAKSAQATSQRLILDATLGNSYCSVFIPNPKFFGWRKGSQELSDQGFNISLKEV</sequence>
<proteinExistence type="inferred from homology"/>
<feature type="domain" description="Peptidase C1A papain C-terminal" evidence="3">
    <location>
        <begin position="243"/>
        <end position="394"/>
    </location>
</feature>
<feature type="compositionally biased region" description="Polar residues" evidence="2">
    <location>
        <begin position="239"/>
        <end position="276"/>
    </location>
</feature>
<dbReference type="Proteomes" id="UP001177003">
    <property type="component" value="Chromosome 9"/>
</dbReference>
<organism evidence="4 5">
    <name type="scientific">Lactuca saligna</name>
    <name type="common">Willowleaf lettuce</name>
    <dbReference type="NCBI Taxonomy" id="75948"/>
    <lineage>
        <taxon>Eukaryota</taxon>
        <taxon>Viridiplantae</taxon>
        <taxon>Streptophyta</taxon>
        <taxon>Embryophyta</taxon>
        <taxon>Tracheophyta</taxon>
        <taxon>Spermatophyta</taxon>
        <taxon>Magnoliopsida</taxon>
        <taxon>eudicotyledons</taxon>
        <taxon>Gunneridae</taxon>
        <taxon>Pentapetalae</taxon>
        <taxon>asterids</taxon>
        <taxon>campanulids</taxon>
        <taxon>Asterales</taxon>
        <taxon>Asteraceae</taxon>
        <taxon>Cichorioideae</taxon>
        <taxon>Cichorieae</taxon>
        <taxon>Lactucinae</taxon>
        <taxon>Lactuca</taxon>
    </lineage>
</organism>
<protein>
    <recommendedName>
        <fullName evidence="3">Peptidase C1A papain C-terminal domain-containing protein</fullName>
    </recommendedName>
</protein>
<dbReference type="SUPFAM" id="SSF54001">
    <property type="entry name" value="Cysteine proteinases"/>
    <property type="match status" value="1"/>
</dbReference>
<evidence type="ECO:0000313" key="5">
    <source>
        <dbReference type="Proteomes" id="UP001177003"/>
    </source>
</evidence>
<dbReference type="GO" id="GO:0008234">
    <property type="term" value="F:cysteine-type peptidase activity"/>
    <property type="evidence" value="ECO:0007669"/>
    <property type="project" value="InterPro"/>
</dbReference>
<dbReference type="AlphaFoldDB" id="A0AA36A6D0"/>
<dbReference type="Gene3D" id="3.90.70.10">
    <property type="entry name" value="Cysteine proteinases"/>
    <property type="match status" value="1"/>
</dbReference>
<dbReference type="Pfam" id="PF00112">
    <property type="entry name" value="Peptidase_C1"/>
    <property type="match status" value="1"/>
</dbReference>
<evidence type="ECO:0000259" key="3">
    <source>
        <dbReference type="SMART" id="SM00645"/>
    </source>
</evidence>
<name>A0AA36A6D0_LACSI</name>
<comment type="similarity">
    <text evidence="1">Belongs to the peptidase C1 family.</text>
</comment>
<keyword evidence="5" id="KW-1185">Reference proteome</keyword>
<dbReference type="EMBL" id="OX465085">
    <property type="protein sequence ID" value="CAI9304087.1"/>
    <property type="molecule type" value="Genomic_DNA"/>
</dbReference>
<evidence type="ECO:0000256" key="2">
    <source>
        <dbReference type="SAM" id="MobiDB-lite"/>
    </source>
</evidence>
<dbReference type="InterPro" id="IPR013128">
    <property type="entry name" value="Peptidase_C1A"/>
</dbReference>
<dbReference type="PANTHER" id="PTHR12411">
    <property type="entry name" value="CYSTEINE PROTEASE FAMILY C1-RELATED"/>
    <property type="match status" value="1"/>
</dbReference>
<dbReference type="InterPro" id="IPR038765">
    <property type="entry name" value="Papain-like_cys_pep_sf"/>
</dbReference>
<dbReference type="InterPro" id="IPR000668">
    <property type="entry name" value="Peptidase_C1A_C"/>
</dbReference>
<evidence type="ECO:0000256" key="1">
    <source>
        <dbReference type="ARBA" id="ARBA00008455"/>
    </source>
</evidence>